<dbReference type="AlphaFoldDB" id="A0A1J1J786"/>
<dbReference type="EMBL" id="CVRI01000074">
    <property type="protein sequence ID" value="CRL08247.1"/>
    <property type="molecule type" value="Genomic_DNA"/>
</dbReference>
<organism evidence="1 2">
    <name type="scientific">Clunio marinus</name>
    <dbReference type="NCBI Taxonomy" id="568069"/>
    <lineage>
        <taxon>Eukaryota</taxon>
        <taxon>Metazoa</taxon>
        <taxon>Ecdysozoa</taxon>
        <taxon>Arthropoda</taxon>
        <taxon>Hexapoda</taxon>
        <taxon>Insecta</taxon>
        <taxon>Pterygota</taxon>
        <taxon>Neoptera</taxon>
        <taxon>Endopterygota</taxon>
        <taxon>Diptera</taxon>
        <taxon>Nematocera</taxon>
        <taxon>Chironomoidea</taxon>
        <taxon>Chironomidae</taxon>
        <taxon>Clunio</taxon>
    </lineage>
</organism>
<proteinExistence type="predicted"/>
<gene>
    <name evidence="1" type="ORF">CLUMA_CG021186</name>
</gene>
<protein>
    <submittedName>
        <fullName evidence="1">CLUMA_CG021186, isoform A</fullName>
    </submittedName>
</protein>
<evidence type="ECO:0000313" key="1">
    <source>
        <dbReference type="EMBL" id="CRL08247.1"/>
    </source>
</evidence>
<accession>A0A1J1J786</accession>
<name>A0A1J1J786_9DIPT</name>
<evidence type="ECO:0000313" key="2">
    <source>
        <dbReference type="Proteomes" id="UP000183832"/>
    </source>
</evidence>
<keyword evidence="2" id="KW-1185">Reference proteome</keyword>
<sequence>MSFKIYFGIFTTLQTFSHGFSSEINGKPFQRIEMKSVKCKGVKDFYYPNMTCYAKPHNRTTYTGLSL</sequence>
<reference evidence="1 2" key="1">
    <citation type="submission" date="2015-04" db="EMBL/GenBank/DDBJ databases">
        <authorList>
            <person name="Syromyatnikov M.Y."/>
            <person name="Popov V.N."/>
        </authorList>
    </citation>
    <scope>NUCLEOTIDE SEQUENCE [LARGE SCALE GENOMIC DNA]</scope>
</reference>
<dbReference type="Proteomes" id="UP000183832">
    <property type="component" value="Unassembled WGS sequence"/>
</dbReference>